<evidence type="ECO:0000256" key="2">
    <source>
        <dbReference type="ARBA" id="ARBA00012438"/>
    </source>
</evidence>
<name>A0AAU2GT78_9ACTN</name>
<keyword evidence="7" id="KW-0067">ATP-binding</keyword>
<dbReference type="Pfam" id="PF02518">
    <property type="entry name" value="HATPase_c"/>
    <property type="match status" value="1"/>
</dbReference>
<evidence type="ECO:0000256" key="7">
    <source>
        <dbReference type="ARBA" id="ARBA00022840"/>
    </source>
</evidence>
<dbReference type="InterPro" id="IPR011712">
    <property type="entry name" value="Sig_transdc_His_kin_sub3_dim/P"/>
</dbReference>
<keyword evidence="3" id="KW-0597">Phosphoprotein</keyword>
<keyword evidence="5" id="KW-0547">Nucleotide-binding</keyword>
<evidence type="ECO:0000259" key="9">
    <source>
        <dbReference type="PROSITE" id="PS50109"/>
    </source>
</evidence>
<dbReference type="GO" id="GO:0046983">
    <property type="term" value="F:protein dimerization activity"/>
    <property type="evidence" value="ECO:0007669"/>
    <property type="project" value="InterPro"/>
</dbReference>
<dbReference type="InterPro" id="IPR003018">
    <property type="entry name" value="GAF"/>
</dbReference>
<sequence length="397" mass="42146">MEGAESSDIHGEMLREQDDMLRELAATLGSLRRVAMLIARGRPPEAVFAAVAREALRYLGDGSVSMFRYEPDGTTTLLAQEGIKLAPGVRVGEHKPSGPSAGLTATVLRTGRPARIDDYQEAPGVGPYLLTGLRSAVAMPVHVQGRLWGTIAVGSAERLLPCDTERRMADLTDLVAIAVANAQGRADLIASRARLVTASDDIRRRIERDLHDGVQQRLVAVVYRLRVGMEAVGEPDAVRIEIDDVATELMGVLDDLRELSRGIHPAILSRGGLRPALRALARRSPVPAKMDVRIRGRLPEPVEVGAYYVVSEALANAAKHAQAAGVEVSVRTVGDLLHVTVRDDGVGGAEPMRGSGLRGLKDRVEALGGTFTVDSPAGRGTTLSCALPLELGGGPGT</sequence>
<accession>A0AAU2GT78</accession>
<evidence type="ECO:0000256" key="6">
    <source>
        <dbReference type="ARBA" id="ARBA00022777"/>
    </source>
</evidence>
<gene>
    <name evidence="10" type="ORF">OHV25_02780</name>
</gene>
<evidence type="ECO:0000256" key="8">
    <source>
        <dbReference type="ARBA" id="ARBA00023012"/>
    </source>
</evidence>
<dbReference type="Gene3D" id="1.20.5.1930">
    <property type="match status" value="1"/>
</dbReference>
<dbReference type="SMART" id="SM00065">
    <property type="entry name" value="GAF"/>
    <property type="match status" value="1"/>
</dbReference>
<keyword evidence="4" id="KW-0808">Transferase</keyword>
<dbReference type="InterPro" id="IPR050482">
    <property type="entry name" value="Sensor_HK_TwoCompSys"/>
</dbReference>
<dbReference type="InterPro" id="IPR003594">
    <property type="entry name" value="HATPase_dom"/>
</dbReference>
<evidence type="ECO:0000256" key="5">
    <source>
        <dbReference type="ARBA" id="ARBA00022741"/>
    </source>
</evidence>
<dbReference type="Pfam" id="PF01590">
    <property type="entry name" value="GAF"/>
    <property type="match status" value="1"/>
</dbReference>
<keyword evidence="8" id="KW-0902">Two-component regulatory system</keyword>
<dbReference type="GO" id="GO:0000155">
    <property type="term" value="F:phosphorelay sensor kinase activity"/>
    <property type="evidence" value="ECO:0007669"/>
    <property type="project" value="InterPro"/>
</dbReference>
<dbReference type="Gene3D" id="3.30.565.10">
    <property type="entry name" value="Histidine kinase-like ATPase, C-terminal domain"/>
    <property type="match status" value="1"/>
</dbReference>
<dbReference type="InterPro" id="IPR036890">
    <property type="entry name" value="HATPase_C_sf"/>
</dbReference>
<dbReference type="Pfam" id="PF07730">
    <property type="entry name" value="HisKA_3"/>
    <property type="match status" value="1"/>
</dbReference>
<organism evidence="10">
    <name type="scientific">Streptomyces sp. NBC_00060</name>
    <dbReference type="NCBI Taxonomy" id="2975636"/>
    <lineage>
        <taxon>Bacteria</taxon>
        <taxon>Bacillati</taxon>
        <taxon>Actinomycetota</taxon>
        <taxon>Actinomycetes</taxon>
        <taxon>Kitasatosporales</taxon>
        <taxon>Streptomycetaceae</taxon>
        <taxon>Streptomyces</taxon>
    </lineage>
</organism>
<reference evidence="10" key="1">
    <citation type="submission" date="2022-10" db="EMBL/GenBank/DDBJ databases">
        <title>The complete genomes of actinobacterial strains from the NBC collection.</title>
        <authorList>
            <person name="Joergensen T.S."/>
            <person name="Alvarez Arevalo M."/>
            <person name="Sterndorff E.B."/>
            <person name="Faurdal D."/>
            <person name="Vuksanovic O."/>
            <person name="Mourched A.-S."/>
            <person name="Charusanti P."/>
            <person name="Shaw S."/>
            <person name="Blin K."/>
            <person name="Weber T."/>
        </authorList>
    </citation>
    <scope>NUCLEOTIDE SEQUENCE</scope>
    <source>
        <strain evidence="10">NBC_00060</strain>
    </source>
</reference>
<dbReference type="SUPFAM" id="SSF55781">
    <property type="entry name" value="GAF domain-like"/>
    <property type="match status" value="1"/>
</dbReference>
<dbReference type="Gene3D" id="3.30.450.40">
    <property type="match status" value="1"/>
</dbReference>
<dbReference type="CDD" id="cd16917">
    <property type="entry name" value="HATPase_UhpB-NarQ-NarX-like"/>
    <property type="match status" value="1"/>
</dbReference>
<dbReference type="InterPro" id="IPR029016">
    <property type="entry name" value="GAF-like_dom_sf"/>
</dbReference>
<feature type="domain" description="Histidine kinase" evidence="9">
    <location>
        <begin position="309"/>
        <end position="391"/>
    </location>
</feature>
<dbReference type="EMBL" id="CP108253">
    <property type="protein sequence ID" value="WTU38564.1"/>
    <property type="molecule type" value="Genomic_DNA"/>
</dbReference>
<dbReference type="PROSITE" id="PS50109">
    <property type="entry name" value="HIS_KIN"/>
    <property type="match status" value="1"/>
</dbReference>
<evidence type="ECO:0000256" key="4">
    <source>
        <dbReference type="ARBA" id="ARBA00022679"/>
    </source>
</evidence>
<dbReference type="InterPro" id="IPR005467">
    <property type="entry name" value="His_kinase_dom"/>
</dbReference>
<dbReference type="SMART" id="SM00387">
    <property type="entry name" value="HATPase_c"/>
    <property type="match status" value="1"/>
</dbReference>
<dbReference type="PANTHER" id="PTHR24421:SF10">
    <property type="entry name" value="NITRATE_NITRITE SENSOR PROTEIN NARQ"/>
    <property type="match status" value="1"/>
</dbReference>
<evidence type="ECO:0000313" key="10">
    <source>
        <dbReference type="EMBL" id="WTU38564.1"/>
    </source>
</evidence>
<dbReference type="SUPFAM" id="SSF55874">
    <property type="entry name" value="ATPase domain of HSP90 chaperone/DNA topoisomerase II/histidine kinase"/>
    <property type="match status" value="1"/>
</dbReference>
<evidence type="ECO:0000256" key="1">
    <source>
        <dbReference type="ARBA" id="ARBA00000085"/>
    </source>
</evidence>
<protein>
    <recommendedName>
        <fullName evidence="2">histidine kinase</fullName>
        <ecNumber evidence="2">2.7.13.3</ecNumber>
    </recommendedName>
</protein>
<comment type="catalytic activity">
    <reaction evidence="1">
        <text>ATP + protein L-histidine = ADP + protein N-phospho-L-histidine.</text>
        <dbReference type="EC" id="2.7.13.3"/>
    </reaction>
</comment>
<dbReference type="GO" id="GO:0005524">
    <property type="term" value="F:ATP binding"/>
    <property type="evidence" value="ECO:0007669"/>
    <property type="project" value="UniProtKB-KW"/>
</dbReference>
<proteinExistence type="predicted"/>
<evidence type="ECO:0000256" key="3">
    <source>
        <dbReference type="ARBA" id="ARBA00022553"/>
    </source>
</evidence>
<dbReference type="GO" id="GO:0016020">
    <property type="term" value="C:membrane"/>
    <property type="evidence" value="ECO:0007669"/>
    <property type="project" value="InterPro"/>
</dbReference>
<dbReference type="EC" id="2.7.13.3" evidence="2"/>
<dbReference type="AlphaFoldDB" id="A0AAU2GT78"/>
<keyword evidence="6" id="KW-0418">Kinase</keyword>
<dbReference type="PANTHER" id="PTHR24421">
    <property type="entry name" value="NITRATE/NITRITE SENSOR PROTEIN NARX-RELATED"/>
    <property type="match status" value="1"/>
</dbReference>